<comment type="caution">
    <text evidence="2">The sequence shown here is derived from an EMBL/GenBank/DDBJ whole genome shotgun (WGS) entry which is preliminary data.</text>
</comment>
<reference evidence="2" key="1">
    <citation type="submission" date="2023-06" db="EMBL/GenBank/DDBJ databases">
        <title>Conoideocrella luteorostrata (Hypocreales: Clavicipitaceae), a potential biocontrol fungus for elongate hemlock scale in United States Christmas tree production areas.</title>
        <authorList>
            <person name="Barrett H."/>
            <person name="Lovett B."/>
            <person name="Macias A.M."/>
            <person name="Stajich J.E."/>
            <person name="Kasson M.T."/>
        </authorList>
    </citation>
    <scope>NUCLEOTIDE SEQUENCE</scope>
    <source>
        <strain evidence="2">ARSEF 14590</strain>
    </source>
</reference>
<protein>
    <submittedName>
        <fullName evidence="2">Uncharacterized protein</fullName>
    </submittedName>
</protein>
<dbReference type="EMBL" id="JASWJB010000424">
    <property type="protein sequence ID" value="KAK2590549.1"/>
    <property type="molecule type" value="Genomic_DNA"/>
</dbReference>
<evidence type="ECO:0000313" key="3">
    <source>
        <dbReference type="Proteomes" id="UP001251528"/>
    </source>
</evidence>
<feature type="compositionally biased region" description="Basic and acidic residues" evidence="1">
    <location>
        <begin position="319"/>
        <end position="330"/>
    </location>
</feature>
<name>A0AAJ0FT19_9HYPO</name>
<keyword evidence="3" id="KW-1185">Reference proteome</keyword>
<feature type="region of interest" description="Disordered" evidence="1">
    <location>
        <begin position="29"/>
        <end position="76"/>
    </location>
</feature>
<gene>
    <name evidence="2" type="ORF">QQS21_011768</name>
</gene>
<sequence>MMYPTYGGHTPDTLPLSYPQDVYLDESTTQRAMPQAARRLSKGSGVQQQRAGTAMRVSKPNSTSNSPRSSSMASRRRTMIGTDVWTPHRQQQIMDYFSAPPKQTSRPLSWHPSSYLQITQQPAQQQHPQQQTGYVFLTPSLYGTDYNDLYGSQPHFSPMMASYSNDTSPSSAYSPLPLFPASDQAQYAHTDGWDRPQKTEPAYPSNESLGMPEPFPMLNNTAHTKSIAAGGLDWNSFIVQGFNNTTPPTPEAFSQPQQQPAMSGEATVAYEALDEPEEEGEILVGMGLYDTPEKVYEDPQLNNYRSTVSSLWGSSCRPLEPRGKGLKLEETWEPPTKTDDDEDDDEDEEGDDE</sequence>
<accession>A0AAJ0FT19</accession>
<evidence type="ECO:0000256" key="1">
    <source>
        <dbReference type="SAM" id="MobiDB-lite"/>
    </source>
</evidence>
<dbReference type="Proteomes" id="UP001251528">
    <property type="component" value="Unassembled WGS sequence"/>
</dbReference>
<dbReference type="AlphaFoldDB" id="A0AAJ0FT19"/>
<proteinExistence type="predicted"/>
<evidence type="ECO:0000313" key="2">
    <source>
        <dbReference type="EMBL" id="KAK2590549.1"/>
    </source>
</evidence>
<organism evidence="2 3">
    <name type="scientific">Conoideocrella luteorostrata</name>
    <dbReference type="NCBI Taxonomy" id="1105319"/>
    <lineage>
        <taxon>Eukaryota</taxon>
        <taxon>Fungi</taxon>
        <taxon>Dikarya</taxon>
        <taxon>Ascomycota</taxon>
        <taxon>Pezizomycotina</taxon>
        <taxon>Sordariomycetes</taxon>
        <taxon>Hypocreomycetidae</taxon>
        <taxon>Hypocreales</taxon>
        <taxon>Clavicipitaceae</taxon>
        <taxon>Conoideocrella</taxon>
    </lineage>
</organism>
<feature type="region of interest" description="Disordered" evidence="1">
    <location>
        <begin position="307"/>
        <end position="353"/>
    </location>
</feature>
<feature type="compositionally biased region" description="Low complexity" evidence="1">
    <location>
        <begin position="58"/>
        <end position="73"/>
    </location>
</feature>
<feature type="compositionally biased region" description="Acidic residues" evidence="1">
    <location>
        <begin position="339"/>
        <end position="353"/>
    </location>
</feature>